<dbReference type="Proteomes" id="UP001201812">
    <property type="component" value="Unassembled WGS sequence"/>
</dbReference>
<evidence type="ECO:0000256" key="1">
    <source>
        <dbReference type="ARBA" id="ARBA00007061"/>
    </source>
</evidence>
<dbReference type="Pfam" id="PF01154">
    <property type="entry name" value="HMG_CoA_synt_N"/>
    <property type="match status" value="1"/>
</dbReference>
<dbReference type="EMBL" id="JAKKPZ010000173">
    <property type="protein sequence ID" value="KAI1699609.1"/>
    <property type="molecule type" value="Genomic_DNA"/>
</dbReference>
<evidence type="ECO:0000256" key="2">
    <source>
        <dbReference type="ARBA" id="ARBA00022679"/>
    </source>
</evidence>
<name>A0AAD4MNE3_9BILA</name>
<reference evidence="5" key="1">
    <citation type="submission" date="2022-01" db="EMBL/GenBank/DDBJ databases">
        <title>Genome Sequence Resource for Two Populations of Ditylenchus destructor, the Migratory Endoparasitic Phytonematode.</title>
        <authorList>
            <person name="Zhang H."/>
            <person name="Lin R."/>
            <person name="Xie B."/>
        </authorList>
    </citation>
    <scope>NUCLEOTIDE SEQUENCE</scope>
    <source>
        <strain evidence="5">BazhouSP</strain>
    </source>
</reference>
<feature type="domain" description="Hydroxymethylglutaryl-coenzyme A synthase C-terminal" evidence="4">
    <location>
        <begin position="166"/>
        <end position="436"/>
    </location>
</feature>
<dbReference type="GO" id="GO:0004421">
    <property type="term" value="F:hydroxymethylglutaryl-CoA synthase activity"/>
    <property type="evidence" value="ECO:0007669"/>
    <property type="project" value="InterPro"/>
</dbReference>
<dbReference type="SUPFAM" id="SSF53901">
    <property type="entry name" value="Thiolase-like"/>
    <property type="match status" value="2"/>
</dbReference>
<dbReference type="InterPro" id="IPR013746">
    <property type="entry name" value="HMG_CoA_synt_C_dom"/>
</dbReference>
<evidence type="ECO:0000313" key="6">
    <source>
        <dbReference type="Proteomes" id="UP001201812"/>
    </source>
</evidence>
<dbReference type="AlphaFoldDB" id="A0AAD4MNE3"/>
<accession>A0AAD4MNE3</accession>
<dbReference type="Pfam" id="PF08540">
    <property type="entry name" value="HMG_CoA_synt_C"/>
    <property type="match status" value="1"/>
</dbReference>
<sequence>MADIIQIGAINGTDKPVSDVGILGLEFYFPKSYVCQSDLELFDEVGPGKYTIGLGQSEMAFCKDNEDVCSMALTVTSALLKNYKINPNSIGFLEVGTETLVDKSKSVKTVLMDLFCENCDIEGADSKNACFGGTQALFHAVDWIYANFDTESSTTGNCRLLGYFRCYAKHVYDFYKPVAGPSTEYPSVNGQKSLELYLTALDVTYALYQNKCQKLMGEERSVADFLAIFFHSPFTKLVHKAFARLTFTDFQQNKLLHTLLKTADLEHFKDCKLDETFSREFSTATVKASQPLIEEKLDRYLEFNRKLGNMYTPSVYAQLINFIQNHPKSEELDSQNILLFSYGSGCIASMFSLRFNISIQSRRSAYSEMHNAANRAYTRLGERNKQTAEEFTAALKTREELISATGAVVPSSAADDLFPGTYYLTHIDALSRRYYDQVNS</sequence>
<comment type="caution">
    <text evidence="5">The sequence shown here is derived from an EMBL/GenBank/DDBJ whole genome shotgun (WGS) entry which is preliminary data.</text>
</comment>
<gene>
    <name evidence="5" type="ORF">DdX_17208</name>
</gene>
<comment type="similarity">
    <text evidence="1">Belongs to the thiolase-like superfamily. HMG-CoA synthase family.</text>
</comment>
<dbReference type="Gene3D" id="3.40.47.10">
    <property type="match status" value="2"/>
</dbReference>
<organism evidence="5 6">
    <name type="scientific">Ditylenchus destructor</name>
    <dbReference type="NCBI Taxonomy" id="166010"/>
    <lineage>
        <taxon>Eukaryota</taxon>
        <taxon>Metazoa</taxon>
        <taxon>Ecdysozoa</taxon>
        <taxon>Nematoda</taxon>
        <taxon>Chromadorea</taxon>
        <taxon>Rhabditida</taxon>
        <taxon>Tylenchina</taxon>
        <taxon>Tylenchomorpha</taxon>
        <taxon>Sphaerularioidea</taxon>
        <taxon>Anguinidae</taxon>
        <taxon>Anguininae</taxon>
        <taxon>Ditylenchus</taxon>
    </lineage>
</organism>
<dbReference type="CDD" id="cd00827">
    <property type="entry name" value="init_cond_enzymes"/>
    <property type="match status" value="1"/>
</dbReference>
<evidence type="ECO:0000259" key="4">
    <source>
        <dbReference type="Pfam" id="PF08540"/>
    </source>
</evidence>
<dbReference type="PANTHER" id="PTHR43323">
    <property type="entry name" value="3-HYDROXY-3-METHYLGLUTARYL COENZYME A SYNTHASE"/>
    <property type="match status" value="1"/>
</dbReference>
<dbReference type="InterPro" id="IPR013528">
    <property type="entry name" value="HMG_CoA_synth_N"/>
</dbReference>
<evidence type="ECO:0000313" key="5">
    <source>
        <dbReference type="EMBL" id="KAI1699609.1"/>
    </source>
</evidence>
<dbReference type="GO" id="GO:0006084">
    <property type="term" value="P:acetyl-CoA metabolic process"/>
    <property type="evidence" value="ECO:0007669"/>
    <property type="project" value="InterPro"/>
</dbReference>
<evidence type="ECO:0000259" key="3">
    <source>
        <dbReference type="Pfam" id="PF01154"/>
    </source>
</evidence>
<feature type="domain" description="Hydroxymethylglutaryl-coenzyme A synthase N-terminal" evidence="3">
    <location>
        <begin position="18"/>
        <end position="147"/>
    </location>
</feature>
<dbReference type="PANTHER" id="PTHR43323:SF2">
    <property type="entry name" value="HYDROXYMETHYLGLUTARYL-COA SYNTHASE"/>
    <property type="match status" value="1"/>
</dbReference>
<keyword evidence="6" id="KW-1185">Reference proteome</keyword>
<protein>
    <submittedName>
        <fullName evidence="5">Hydroxymethylglutaryl-CoA synthase 1</fullName>
    </submittedName>
</protein>
<keyword evidence="2" id="KW-0808">Transferase</keyword>
<dbReference type="InterPro" id="IPR016039">
    <property type="entry name" value="Thiolase-like"/>
</dbReference>
<proteinExistence type="inferred from homology"/>
<dbReference type="GO" id="GO:0010142">
    <property type="term" value="P:farnesyl diphosphate biosynthetic process, mevalonate pathway"/>
    <property type="evidence" value="ECO:0007669"/>
    <property type="project" value="InterPro"/>
</dbReference>